<dbReference type="InterPro" id="IPR054585">
    <property type="entry name" value="NDH2-like_C"/>
</dbReference>
<sequence length="471" mass="52270">MLSRIRVRLSALESIGARAASTASSSGKQRLVVLGSGWAGFNVARQVNKSLYDVTVVSPNSYFSFTPFLASTVTGTLEYRCATEPVRGIKHVNYAQGWANNINFSKRTVEIEPALSPTRDATSDDLKASKQSVPVDKQHPYDLPYDKLVIAVGCWSASFGIKGVTEYAHFLKDVRDARAIRNKILERLEQALVPGRTEAEQRNLLQFSLVGGGATGVEVAAELHDFVRQDVYRLYPQLKDLVNIRVYDVAPGILMNFDDTLRRYAEKRFAREGVEVRPNSTIKEVGPDWLELEGGKREPFGLLVWSTGLASNAFIKSLKGLKKDEKTDSLIVNGQLNVFDEHGQSIPDVSAIGDNAMPQGGRLPATAQVASQMAKYMAKTLDASAKGTEIAAIKEFKWKNRGSMVLIGENRGLLDRSSQSISGPRSRLAGFSAWLVWRSYYMTLAMGWRNKILIPIYWTLAMFFGRDVTRF</sequence>
<keyword evidence="9" id="KW-1185">Reference proteome</keyword>
<dbReference type="PANTHER" id="PTHR43706">
    <property type="entry name" value="NADH DEHYDROGENASE"/>
    <property type="match status" value="1"/>
</dbReference>
<dbReference type="InterPro" id="IPR023753">
    <property type="entry name" value="FAD/NAD-binding_dom"/>
</dbReference>
<dbReference type="GeneID" id="33558368"/>
<evidence type="ECO:0000256" key="2">
    <source>
        <dbReference type="ARBA" id="ARBA00022630"/>
    </source>
</evidence>
<proteinExistence type="inferred from homology"/>
<dbReference type="RefSeq" id="XP_021869615.1">
    <property type="nucleotide sequence ID" value="XM_022016559.1"/>
</dbReference>
<dbReference type="Proteomes" id="UP000193218">
    <property type="component" value="Unassembled WGS sequence"/>
</dbReference>
<dbReference type="Pfam" id="PF07992">
    <property type="entry name" value="Pyr_redox_2"/>
    <property type="match status" value="1"/>
</dbReference>
<gene>
    <name evidence="8" type="ORF">BD324DRAFT_632786</name>
</gene>
<evidence type="ECO:0000313" key="9">
    <source>
        <dbReference type="Proteomes" id="UP000193218"/>
    </source>
</evidence>
<dbReference type="GO" id="GO:0005739">
    <property type="term" value="C:mitochondrion"/>
    <property type="evidence" value="ECO:0007669"/>
    <property type="project" value="UniProtKB-ARBA"/>
</dbReference>
<organism evidence="8 9">
    <name type="scientific">Kockovaella imperatae</name>
    <dbReference type="NCBI Taxonomy" id="4999"/>
    <lineage>
        <taxon>Eukaryota</taxon>
        <taxon>Fungi</taxon>
        <taxon>Dikarya</taxon>
        <taxon>Basidiomycota</taxon>
        <taxon>Agaricomycotina</taxon>
        <taxon>Tremellomycetes</taxon>
        <taxon>Tremellales</taxon>
        <taxon>Cuniculitremaceae</taxon>
        <taxon>Kockovaella</taxon>
    </lineage>
</organism>
<dbReference type="EMBL" id="NBSH01000011">
    <property type="protein sequence ID" value="ORX35425.1"/>
    <property type="molecule type" value="Genomic_DNA"/>
</dbReference>
<dbReference type="Gene3D" id="3.50.50.100">
    <property type="match status" value="1"/>
</dbReference>
<dbReference type="InterPro" id="IPR045024">
    <property type="entry name" value="NDH-2"/>
</dbReference>
<evidence type="ECO:0000256" key="1">
    <source>
        <dbReference type="ARBA" id="ARBA00005272"/>
    </source>
</evidence>
<keyword evidence="3" id="KW-0274">FAD</keyword>
<protein>
    <submittedName>
        <fullName evidence="8">Pyridine nucleotide-disulfide oxidoreductase-domain-containing protein</fullName>
    </submittedName>
</protein>
<dbReference type="PRINTS" id="PR00368">
    <property type="entry name" value="FADPNR"/>
</dbReference>
<evidence type="ECO:0000256" key="4">
    <source>
        <dbReference type="ARBA" id="ARBA00023002"/>
    </source>
</evidence>
<name>A0A1Y1UEC4_9TREE</name>
<dbReference type="OrthoDB" id="9992747at2759"/>
<dbReference type="InterPro" id="IPR036188">
    <property type="entry name" value="FAD/NAD-bd_sf"/>
</dbReference>
<dbReference type="STRING" id="4999.A0A1Y1UEC4"/>
<dbReference type="GO" id="GO:0003954">
    <property type="term" value="F:NADH dehydrogenase activity"/>
    <property type="evidence" value="ECO:0007669"/>
    <property type="project" value="InterPro"/>
</dbReference>
<comment type="similarity">
    <text evidence="1">Belongs to the NADH dehydrogenase family.</text>
</comment>
<evidence type="ECO:0000256" key="5">
    <source>
        <dbReference type="ARBA" id="ARBA00023027"/>
    </source>
</evidence>
<feature type="domain" description="FAD/NAD(P)-binding" evidence="6">
    <location>
        <begin position="30"/>
        <end position="374"/>
    </location>
</feature>
<reference evidence="8 9" key="1">
    <citation type="submission" date="2017-03" db="EMBL/GenBank/DDBJ databases">
        <title>Widespread Adenine N6-methylation of Active Genes in Fungi.</title>
        <authorList>
            <consortium name="DOE Joint Genome Institute"/>
            <person name="Mondo S.J."/>
            <person name="Dannebaum R.O."/>
            <person name="Kuo R.C."/>
            <person name="Louie K.B."/>
            <person name="Bewick A.J."/>
            <person name="Labutti K."/>
            <person name="Haridas S."/>
            <person name="Kuo A."/>
            <person name="Salamov A."/>
            <person name="Ahrendt S.R."/>
            <person name="Lau R."/>
            <person name="Bowen B.P."/>
            <person name="Lipzen A."/>
            <person name="Sullivan W."/>
            <person name="Andreopoulos W.B."/>
            <person name="Clum A."/>
            <person name="Lindquist E."/>
            <person name="Daum C."/>
            <person name="Northen T.R."/>
            <person name="Ramamoorthy G."/>
            <person name="Schmitz R.J."/>
            <person name="Gryganskyi A."/>
            <person name="Culley D."/>
            <person name="Magnuson J."/>
            <person name="James T.Y."/>
            <person name="O'Malley M.A."/>
            <person name="Stajich J.E."/>
            <person name="Spatafora J.W."/>
            <person name="Visel A."/>
            <person name="Grigoriev I.V."/>
        </authorList>
    </citation>
    <scope>NUCLEOTIDE SEQUENCE [LARGE SCALE GENOMIC DNA]</scope>
    <source>
        <strain evidence="8 9">NRRL Y-17943</strain>
    </source>
</reference>
<dbReference type="Pfam" id="PF22366">
    <property type="entry name" value="NDH2_C"/>
    <property type="match status" value="1"/>
</dbReference>
<evidence type="ECO:0000256" key="3">
    <source>
        <dbReference type="ARBA" id="ARBA00022827"/>
    </source>
</evidence>
<keyword evidence="4" id="KW-0560">Oxidoreductase</keyword>
<evidence type="ECO:0000259" key="7">
    <source>
        <dbReference type="Pfam" id="PF22366"/>
    </source>
</evidence>
<dbReference type="SUPFAM" id="SSF51905">
    <property type="entry name" value="FAD/NAD(P)-binding domain"/>
    <property type="match status" value="2"/>
</dbReference>
<feature type="domain" description="External alternative NADH-ubiquinone oxidoreductase-like C-terminal" evidence="7">
    <location>
        <begin position="401"/>
        <end position="467"/>
    </location>
</feature>
<evidence type="ECO:0000313" key="8">
    <source>
        <dbReference type="EMBL" id="ORX35425.1"/>
    </source>
</evidence>
<comment type="caution">
    <text evidence="8">The sequence shown here is derived from an EMBL/GenBank/DDBJ whole genome shotgun (WGS) entry which is preliminary data.</text>
</comment>
<dbReference type="InParanoid" id="A0A1Y1UEC4"/>
<accession>A0A1Y1UEC4</accession>
<evidence type="ECO:0000259" key="6">
    <source>
        <dbReference type="Pfam" id="PF07992"/>
    </source>
</evidence>
<keyword evidence="2" id="KW-0285">Flavoprotein</keyword>
<keyword evidence="5" id="KW-0520">NAD</keyword>
<dbReference type="PANTHER" id="PTHR43706:SF13">
    <property type="entry name" value="NADH DEHYDROGENASE-RELATED"/>
    <property type="match status" value="1"/>
</dbReference>
<dbReference type="AlphaFoldDB" id="A0A1Y1UEC4"/>